<feature type="compositionally biased region" description="Basic residues" evidence="1">
    <location>
        <begin position="758"/>
        <end position="768"/>
    </location>
</feature>
<evidence type="ECO:0000256" key="1">
    <source>
        <dbReference type="SAM" id="MobiDB-lite"/>
    </source>
</evidence>
<name>A0A550BWM7_9AGAR</name>
<proteinExistence type="predicted"/>
<feature type="compositionally biased region" description="Low complexity" evidence="1">
    <location>
        <begin position="515"/>
        <end position="531"/>
    </location>
</feature>
<gene>
    <name evidence="2" type="ORF">BD626DRAFT_227595</name>
</gene>
<comment type="caution">
    <text evidence="2">The sequence shown here is derived from an EMBL/GenBank/DDBJ whole genome shotgun (WGS) entry which is preliminary data.</text>
</comment>
<protein>
    <submittedName>
        <fullName evidence="2">Uncharacterized protein</fullName>
    </submittedName>
</protein>
<dbReference type="Proteomes" id="UP000320762">
    <property type="component" value="Unassembled WGS sequence"/>
</dbReference>
<reference evidence="2 3" key="1">
    <citation type="journal article" date="2019" name="New Phytol.">
        <title>Comparative genomics reveals unique wood-decay strategies and fruiting body development in the Schizophyllaceae.</title>
        <authorList>
            <person name="Almasi E."/>
            <person name="Sahu N."/>
            <person name="Krizsan K."/>
            <person name="Balint B."/>
            <person name="Kovacs G.M."/>
            <person name="Kiss B."/>
            <person name="Cseklye J."/>
            <person name="Drula E."/>
            <person name="Henrissat B."/>
            <person name="Nagy I."/>
            <person name="Chovatia M."/>
            <person name="Adam C."/>
            <person name="LaButti K."/>
            <person name="Lipzen A."/>
            <person name="Riley R."/>
            <person name="Grigoriev I.V."/>
            <person name="Nagy L.G."/>
        </authorList>
    </citation>
    <scope>NUCLEOTIDE SEQUENCE [LARGE SCALE GENOMIC DNA]</scope>
    <source>
        <strain evidence="2 3">NL-1724</strain>
    </source>
</reference>
<keyword evidence="3" id="KW-1185">Reference proteome</keyword>
<evidence type="ECO:0000313" key="3">
    <source>
        <dbReference type="Proteomes" id="UP000320762"/>
    </source>
</evidence>
<evidence type="ECO:0000313" key="2">
    <source>
        <dbReference type="EMBL" id="TRM56916.1"/>
    </source>
</evidence>
<dbReference type="AlphaFoldDB" id="A0A550BWM7"/>
<feature type="region of interest" description="Disordered" evidence="1">
    <location>
        <begin position="497"/>
        <end position="539"/>
    </location>
</feature>
<sequence>MTTPRQRFGALPEELIREVLVHVIDFPTDREFFSFHGDRSTRGAARWRTNGAQLQAPERRPPALLLVCKDWQRICTPLLYRTAIVRSKGQTESLTATLTTLRPELGVHVRRLRCEGAFGMDLYRLLKATTRLTHLALVLHVYANEGVSGLCRGLHLDHINPVVLVIADTMNRSKNRTKLLQTLEEVVPKWTKLEVIHATYCQDRWTTADSDISALFKRFSACPSLHTLVVPEDAQPNLDALKTLSRSRNLRRIFFSSDGSNRWGLSYYADKQELEKNEYIDTDPHLSALCLYDTPDGKRKTRPSRSEMWLGLQDSDEDNDAEEEVPAQTAPLPLLGHPEDVQEKIWRQIFYHIDALGYAGRNSSPALLSCAQVCQLFRRILVPDIYQSLSANSYKGTIALAYNIRRSPALRHHVRTLELNNYLNDEKFLDIHGLLEYTPNLQMLKGKPTNWATKNERGDALRLRWSTFTALAKIAANLTAISEVKIAKEYAAVPKAKAGEASEQPGTAASAVGGTSSVTPAASSTAPSTSTNFGHKKKPVKKEISVPVGPLHPFRALRLLHFDASVKLKFGKHDVPADIFPALESISFVSCHTSVMKLFAMCELPRLRSLALYSRAQTCQDAGDFLERHGPKVNDLDVAFFPTDSVLEMCTNLQSLRIRERKPPPSYTAENWRSQTLREIRFTSDMPAQIQAQRPWGPVFSSIDPEKLPRLKALKAGLSWPTDERSISGSFWVPYAEMLLEKGVEIQDFSGFPWTPRVRAHKNKRKRSQKDADEEE</sequence>
<feature type="region of interest" description="Disordered" evidence="1">
    <location>
        <begin position="755"/>
        <end position="776"/>
    </location>
</feature>
<organism evidence="2 3">
    <name type="scientific">Schizophyllum amplum</name>
    <dbReference type="NCBI Taxonomy" id="97359"/>
    <lineage>
        <taxon>Eukaryota</taxon>
        <taxon>Fungi</taxon>
        <taxon>Dikarya</taxon>
        <taxon>Basidiomycota</taxon>
        <taxon>Agaricomycotina</taxon>
        <taxon>Agaricomycetes</taxon>
        <taxon>Agaricomycetidae</taxon>
        <taxon>Agaricales</taxon>
        <taxon>Schizophyllaceae</taxon>
        <taxon>Schizophyllum</taxon>
    </lineage>
</organism>
<dbReference type="OrthoDB" id="2906982at2759"/>
<accession>A0A550BWM7</accession>
<dbReference type="EMBL" id="VDMD01000055">
    <property type="protein sequence ID" value="TRM56916.1"/>
    <property type="molecule type" value="Genomic_DNA"/>
</dbReference>